<keyword evidence="3" id="KW-1185">Reference proteome</keyword>
<organism evidence="2 3">
    <name type="scientific">Coleophoma crateriformis</name>
    <dbReference type="NCBI Taxonomy" id="565419"/>
    <lineage>
        <taxon>Eukaryota</taxon>
        <taxon>Fungi</taxon>
        <taxon>Dikarya</taxon>
        <taxon>Ascomycota</taxon>
        <taxon>Pezizomycotina</taxon>
        <taxon>Leotiomycetes</taxon>
        <taxon>Helotiales</taxon>
        <taxon>Dermateaceae</taxon>
        <taxon>Coleophoma</taxon>
    </lineage>
</organism>
<keyword evidence="1" id="KW-0812">Transmembrane</keyword>
<proteinExistence type="predicted"/>
<protein>
    <submittedName>
        <fullName evidence="2">Uncharacterized protein</fullName>
    </submittedName>
</protein>
<reference evidence="2 3" key="1">
    <citation type="journal article" date="2018" name="IMA Fungus">
        <title>IMA Genome-F 9: Draft genome sequence of Annulohypoxylon stygium, Aspergillus mulundensis, Berkeleyomyces basicola (syn. Thielaviopsis basicola), Ceratocystis smalleyi, two Cercospora beticola strains, Coleophoma cylindrospora, Fusarium fracticaudum, Phialophora cf. hyalina, and Morchella septimelata.</title>
        <authorList>
            <person name="Wingfield B.D."/>
            <person name="Bills G.F."/>
            <person name="Dong Y."/>
            <person name="Huang W."/>
            <person name="Nel W.J."/>
            <person name="Swalarsk-Parry B.S."/>
            <person name="Vaghefi N."/>
            <person name="Wilken P.M."/>
            <person name="An Z."/>
            <person name="de Beer Z.W."/>
            <person name="De Vos L."/>
            <person name="Chen L."/>
            <person name="Duong T.A."/>
            <person name="Gao Y."/>
            <person name="Hammerbacher A."/>
            <person name="Kikkert J.R."/>
            <person name="Li Y."/>
            <person name="Li H."/>
            <person name="Li K."/>
            <person name="Li Q."/>
            <person name="Liu X."/>
            <person name="Ma X."/>
            <person name="Naidoo K."/>
            <person name="Pethybridge S.J."/>
            <person name="Sun J."/>
            <person name="Steenkamp E.T."/>
            <person name="van der Nest M.A."/>
            <person name="van Wyk S."/>
            <person name="Wingfield M.J."/>
            <person name="Xiong C."/>
            <person name="Yue Q."/>
            <person name="Zhang X."/>
        </authorList>
    </citation>
    <scope>NUCLEOTIDE SEQUENCE [LARGE SCALE GENOMIC DNA]</scope>
    <source>
        <strain evidence="2 3">BP5796</strain>
    </source>
</reference>
<dbReference type="AlphaFoldDB" id="A0A3D8R3E8"/>
<keyword evidence="1" id="KW-0472">Membrane</keyword>
<evidence type="ECO:0000313" key="2">
    <source>
        <dbReference type="EMBL" id="RDW68506.1"/>
    </source>
</evidence>
<comment type="caution">
    <text evidence="2">The sequence shown here is derived from an EMBL/GenBank/DDBJ whole genome shotgun (WGS) entry which is preliminary data.</text>
</comment>
<keyword evidence="1" id="KW-1133">Transmembrane helix</keyword>
<dbReference type="EMBL" id="PDLN01000013">
    <property type="protein sequence ID" value="RDW68506.1"/>
    <property type="molecule type" value="Genomic_DNA"/>
</dbReference>
<gene>
    <name evidence="2" type="ORF">BP5796_09163</name>
</gene>
<dbReference type="Proteomes" id="UP000256328">
    <property type="component" value="Unassembled WGS sequence"/>
</dbReference>
<evidence type="ECO:0000313" key="3">
    <source>
        <dbReference type="Proteomes" id="UP000256328"/>
    </source>
</evidence>
<feature type="transmembrane region" description="Helical" evidence="1">
    <location>
        <begin position="64"/>
        <end position="82"/>
    </location>
</feature>
<dbReference type="OrthoDB" id="2120024at2759"/>
<evidence type="ECO:0000256" key="1">
    <source>
        <dbReference type="SAM" id="Phobius"/>
    </source>
</evidence>
<accession>A0A3D8R3E8</accession>
<name>A0A3D8R3E8_9HELO</name>
<sequence length="113" mass="13205">MTSVAMASRRMRPNVNAIQRRFNTTQSPAAENPTVLVPEHLCHTHTQANREEQRQFYKTFTRPVAKVVLMATFVYQALYWSWVKMEKDEIKGEKNVEIAGLERKLEELTKKKP</sequence>